<name>A0A9P6HDB9_9AGAM</name>
<keyword evidence="2" id="KW-1185">Reference proteome</keyword>
<dbReference type="PANTHER" id="PTHR14187:SF5">
    <property type="entry name" value="HEAT SHOCK 70 KDA PROTEIN 12A"/>
    <property type="match status" value="1"/>
</dbReference>
<dbReference type="Gene3D" id="3.90.640.10">
    <property type="entry name" value="Actin, Chain A, domain 4"/>
    <property type="match status" value="1"/>
</dbReference>
<dbReference type="AlphaFoldDB" id="A0A9P6HDB9"/>
<protein>
    <submittedName>
        <fullName evidence="1">Uncharacterized protein</fullName>
    </submittedName>
</protein>
<accession>A0A9P6HDB9</accession>
<organism evidence="1 2">
    <name type="scientific">Thelephora terrestris</name>
    <dbReference type="NCBI Taxonomy" id="56493"/>
    <lineage>
        <taxon>Eukaryota</taxon>
        <taxon>Fungi</taxon>
        <taxon>Dikarya</taxon>
        <taxon>Basidiomycota</taxon>
        <taxon>Agaricomycotina</taxon>
        <taxon>Agaricomycetes</taxon>
        <taxon>Thelephorales</taxon>
        <taxon>Thelephoraceae</taxon>
        <taxon>Thelephora</taxon>
    </lineage>
</organism>
<sequence>MIRTAYNGPSRKLILAFDIGTTYSGAAYAFLDPGEVPQINSVTKYLDNPNVGSAKVPSILYYDQNGNFRGVENGTGLQDDESLIELRWWKLLLGPTEPSAALRKQMSTDLPRGKTVVDIFSDFMRYLFDSTKALFISSDQNGEHRWNSVSRNIELVLTHPNEWCGPQQSKLRTAAIRANIVPDTPEGHARVHFVTEGEASFNFCVTHTQAGENLKRGDNVLVVDAGGGTIDISSYAVTDTGPLQVEELFQPQCLLQGGEFVTARAKDMVSERLKTSIFDTPEDMTAFSRKFDEGLKRVFSDSTAVQYVKFGSPRDNDPKHGIKAGRFMLTGHQVSGFFEPSVQSTVDTIREYFTEILSMNSLAFLVGGFASSPWLSDQLNRRLSDLGLNFFKPDTNTGKAVAVGAVSFYIDRFVRGRISKFTYGVPCAVVYNPFDPEHVKREDKTYMDLEGDKCVPGGFTTLLSKGTRVLESREIKTQRWAISEGVPTGKVMAGIRKYHGSEKEPEWTDVERDRFETLCHVVADISEAPWRCKTGASGKLCYIQKYDVVLMVGLTELKAQIRWTDSTTGMERRSLFVFRTMQYPLD</sequence>
<dbReference type="EMBL" id="WIUZ02000009">
    <property type="protein sequence ID" value="KAF9783740.1"/>
    <property type="molecule type" value="Genomic_DNA"/>
</dbReference>
<evidence type="ECO:0000313" key="2">
    <source>
        <dbReference type="Proteomes" id="UP000736335"/>
    </source>
</evidence>
<gene>
    <name evidence="1" type="ORF">BJ322DRAFT_1109589</name>
</gene>
<dbReference type="OrthoDB" id="2963168at2759"/>
<reference evidence="1" key="2">
    <citation type="submission" date="2020-11" db="EMBL/GenBank/DDBJ databases">
        <authorList>
            <consortium name="DOE Joint Genome Institute"/>
            <person name="Kuo A."/>
            <person name="Miyauchi S."/>
            <person name="Kiss E."/>
            <person name="Drula E."/>
            <person name="Kohler A."/>
            <person name="Sanchez-Garcia M."/>
            <person name="Andreopoulos B."/>
            <person name="Barry K.W."/>
            <person name="Bonito G."/>
            <person name="Buee M."/>
            <person name="Carver A."/>
            <person name="Chen C."/>
            <person name="Cichocki N."/>
            <person name="Clum A."/>
            <person name="Culley D."/>
            <person name="Crous P.W."/>
            <person name="Fauchery L."/>
            <person name="Girlanda M."/>
            <person name="Hayes R."/>
            <person name="Keri Z."/>
            <person name="Labutti K."/>
            <person name="Lipzen A."/>
            <person name="Lombard V."/>
            <person name="Magnuson J."/>
            <person name="Maillard F."/>
            <person name="Morin E."/>
            <person name="Murat C."/>
            <person name="Nolan M."/>
            <person name="Ohm R."/>
            <person name="Pangilinan J."/>
            <person name="Pereira M."/>
            <person name="Perotto S."/>
            <person name="Peter M."/>
            <person name="Riley R."/>
            <person name="Sitrit Y."/>
            <person name="Stielow B."/>
            <person name="Szollosi G."/>
            <person name="Zifcakova L."/>
            <person name="Stursova M."/>
            <person name="Spatafora J.W."/>
            <person name="Tedersoo L."/>
            <person name="Vaario L.-M."/>
            <person name="Yamada A."/>
            <person name="Yan M."/>
            <person name="Wang P."/>
            <person name="Xu J."/>
            <person name="Bruns T."/>
            <person name="Baldrian P."/>
            <person name="Vilgalys R."/>
            <person name="Henrissat B."/>
            <person name="Grigoriev I.V."/>
            <person name="Hibbett D."/>
            <person name="Nagy L.G."/>
            <person name="Martin F.M."/>
        </authorList>
    </citation>
    <scope>NUCLEOTIDE SEQUENCE</scope>
    <source>
        <strain evidence="1">UH-Tt-Lm1</strain>
    </source>
</reference>
<reference evidence="1" key="1">
    <citation type="journal article" date="2020" name="Nat. Commun.">
        <title>Large-scale genome sequencing of mycorrhizal fungi provides insights into the early evolution of symbiotic traits.</title>
        <authorList>
            <person name="Miyauchi S."/>
            <person name="Kiss E."/>
            <person name="Kuo A."/>
            <person name="Drula E."/>
            <person name="Kohler A."/>
            <person name="Sanchez-Garcia M."/>
            <person name="Morin E."/>
            <person name="Andreopoulos B."/>
            <person name="Barry K.W."/>
            <person name="Bonito G."/>
            <person name="Buee M."/>
            <person name="Carver A."/>
            <person name="Chen C."/>
            <person name="Cichocki N."/>
            <person name="Clum A."/>
            <person name="Culley D."/>
            <person name="Crous P.W."/>
            <person name="Fauchery L."/>
            <person name="Girlanda M."/>
            <person name="Hayes R.D."/>
            <person name="Keri Z."/>
            <person name="LaButti K."/>
            <person name="Lipzen A."/>
            <person name="Lombard V."/>
            <person name="Magnuson J."/>
            <person name="Maillard F."/>
            <person name="Murat C."/>
            <person name="Nolan M."/>
            <person name="Ohm R.A."/>
            <person name="Pangilinan J."/>
            <person name="Pereira M.F."/>
            <person name="Perotto S."/>
            <person name="Peter M."/>
            <person name="Pfister S."/>
            <person name="Riley R."/>
            <person name="Sitrit Y."/>
            <person name="Stielow J.B."/>
            <person name="Szollosi G."/>
            <person name="Zifcakova L."/>
            <person name="Stursova M."/>
            <person name="Spatafora J.W."/>
            <person name="Tedersoo L."/>
            <person name="Vaario L.M."/>
            <person name="Yamada A."/>
            <person name="Yan M."/>
            <person name="Wang P."/>
            <person name="Xu J."/>
            <person name="Bruns T."/>
            <person name="Baldrian P."/>
            <person name="Vilgalys R."/>
            <person name="Dunand C."/>
            <person name="Henrissat B."/>
            <person name="Grigoriev I.V."/>
            <person name="Hibbett D."/>
            <person name="Nagy L.G."/>
            <person name="Martin F.M."/>
        </authorList>
    </citation>
    <scope>NUCLEOTIDE SEQUENCE</scope>
    <source>
        <strain evidence="1">UH-Tt-Lm1</strain>
    </source>
</reference>
<dbReference type="PANTHER" id="PTHR14187">
    <property type="entry name" value="ALPHA KINASE/ELONGATION FACTOR 2 KINASE"/>
    <property type="match status" value="1"/>
</dbReference>
<evidence type="ECO:0000313" key="1">
    <source>
        <dbReference type="EMBL" id="KAF9783740.1"/>
    </source>
</evidence>
<dbReference type="Proteomes" id="UP000736335">
    <property type="component" value="Unassembled WGS sequence"/>
</dbReference>
<dbReference type="Gene3D" id="3.30.420.40">
    <property type="match status" value="2"/>
</dbReference>
<dbReference type="InterPro" id="IPR043129">
    <property type="entry name" value="ATPase_NBD"/>
</dbReference>
<dbReference type="CDD" id="cd10170">
    <property type="entry name" value="ASKHA_NBD_HSP70"/>
    <property type="match status" value="1"/>
</dbReference>
<comment type="caution">
    <text evidence="1">The sequence shown here is derived from an EMBL/GenBank/DDBJ whole genome shotgun (WGS) entry which is preliminary data.</text>
</comment>
<proteinExistence type="predicted"/>
<dbReference type="SUPFAM" id="SSF53067">
    <property type="entry name" value="Actin-like ATPase domain"/>
    <property type="match status" value="2"/>
</dbReference>